<organism evidence="20 21">
    <name type="scientific">Tomitella fengzijianii</name>
    <dbReference type="NCBI Taxonomy" id="2597660"/>
    <lineage>
        <taxon>Bacteria</taxon>
        <taxon>Bacillati</taxon>
        <taxon>Actinomycetota</taxon>
        <taxon>Actinomycetes</taxon>
        <taxon>Mycobacteriales</taxon>
        <taxon>Tomitella</taxon>
    </lineage>
</organism>
<dbReference type="EC" id="1.1.1.94" evidence="10 13"/>
<evidence type="ECO:0000313" key="21">
    <source>
        <dbReference type="Proteomes" id="UP000317344"/>
    </source>
</evidence>
<feature type="binding site" evidence="15">
    <location>
        <begin position="255"/>
        <end position="256"/>
    </location>
    <ligand>
        <name>substrate</name>
    </ligand>
</feature>
<dbReference type="InterPro" id="IPR036291">
    <property type="entry name" value="NAD(P)-bd_dom_sf"/>
</dbReference>
<dbReference type="GO" id="GO:0005975">
    <property type="term" value="P:carbohydrate metabolic process"/>
    <property type="evidence" value="ECO:0007669"/>
    <property type="project" value="InterPro"/>
</dbReference>
<feature type="binding site" evidence="16">
    <location>
        <position position="140"/>
    </location>
    <ligand>
        <name>NAD(+)</name>
        <dbReference type="ChEBI" id="CHEBI:57540"/>
    </ligand>
</feature>
<evidence type="ECO:0000256" key="11">
    <source>
        <dbReference type="ARBA" id="ARBA00069372"/>
    </source>
</evidence>
<dbReference type="GO" id="GO:0141153">
    <property type="term" value="F:glycerol-3-phosphate dehydrogenase (NADP+) activity"/>
    <property type="evidence" value="ECO:0007669"/>
    <property type="project" value="RHEA"/>
</dbReference>
<evidence type="ECO:0000256" key="15">
    <source>
        <dbReference type="PIRSR" id="PIRSR000114-2"/>
    </source>
</evidence>
<evidence type="ECO:0000256" key="8">
    <source>
        <dbReference type="ARBA" id="ARBA00023264"/>
    </source>
</evidence>
<dbReference type="RefSeq" id="WP_143907266.1">
    <property type="nucleotide sequence ID" value="NZ_CP041765.1"/>
</dbReference>
<dbReference type="UniPathway" id="UPA00940"/>
<dbReference type="InterPro" id="IPR006168">
    <property type="entry name" value="G3P_DH_NAD-dep"/>
</dbReference>
<keyword evidence="8 13" id="KW-1208">Phospholipid metabolism</keyword>
<comment type="catalytic activity">
    <reaction evidence="9">
        <text>sn-glycerol 3-phosphate + NADP(+) = dihydroxyacetone phosphate + NADPH + H(+)</text>
        <dbReference type="Rhea" id="RHEA:11096"/>
        <dbReference type="ChEBI" id="CHEBI:15378"/>
        <dbReference type="ChEBI" id="CHEBI:57597"/>
        <dbReference type="ChEBI" id="CHEBI:57642"/>
        <dbReference type="ChEBI" id="CHEBI:57783"/>
        <dbReference type="ChEBI" id="CHEBI:58349"/>
        <dbReference type="EC" id="1.1.1.94"/>
    </reaction>
    <physiologicalReaction direction="right-to-left" evidence="9">
        <dbReference type="Rhea" id="RHEA:11098"/>
    </physiologicalReaction>
</comment>
<feature type="binding site" evidence="13">
    <location>
        <position position="15"/>
    </location>
    <ligand>
        <name>NADPH</name>
        <dbReference type="ChEBI" id="CHEBI:57783"/>
    </ligand>
</feature>
<dbReference type="PRINTS" id="PR00077">
    <property type="entry name" value="GPDHDRGNASE"/>
</dbReference>
<dbReference type="PANTHER" id="PTHR11728:SF1">
    <property type="entry name" value="GLYCEROL-3-PHOSPHATE DEHYDROGENASE [NAD(+)] 2, CHLOROPLASTIC"/>
    <property type="match status" value="1"/>
</dbReference>
<keyword evidence="6 13" id="KW-0443">Lipid metabolism</keyword>
<dbReference type="GO" id="GO:0141152">
    <property type="term" value="F:glycerol-3-phosphate dehydrogenase (NAD+) activity"/>
    <property type="evidence" value="ECO:0007669"/>
    <property type="project" value="RHEA"/>
</dbReference>
<dbReference type="HAMAP" id="MF_00394">
    <property type="entry name" value="NAD_Glyc3P_dehydrog"/>
    <property type="match status" value="1"/>
</dbReference>
<evidence type="ECO:0000256" key="10">
    <source>
        <dbReference type="ARBA" id="ARBA00066687"/>
    </source>
</evidence>
<keyword evidence="7 13" id="KW-0594">Phospholipid biosynthesis</keyword>
<comment type="caution">
    <text evidence="13">Lacks conserved residue(s) required for the propagation of feature annotation.</text>
</comment>
<dbReference type="NCBIfam" id="NF009098">
    <property type="entry name" value="PRK12439.1"/>
    <property type="match status" value="1"/>
</dbReference>
<dbReference type="GO" id="GO:0005829">
    <property type="term" value="C:cytosol"/>
    <property type="evidence" value="ECO:0007669"/>
    <property type="project" value="TreeGrafter"/>
</dbReference>
<feature type="binding site" evidence="13">
    <location>
        <position position="136"/>
    </location>
    <ligand>
        <name>sn-glycerol 3-phosphate</name>
        <dbReference type="ChEBI" id="CHEBI:57597"/>
    </ligand>
</feature>
<evidence type="ECO:0000256" key="5">
    <source>
        <dbReference type="ARBA" id="ARBA00023027"/>
    </source>
</evidence>
<dbReference type="PANTHER" id="PTHR11728">
    <property type="entry name" value="GLYCEROL-3-PHOSPHATE DEHYDROGENASE"/>
    <property type="match status" value="1"/>
</dbReference>
<evidence type="ECO:0000259" key="19">
    <source>
        <dbReference type="Pfam" id="PF07479"/>
    </source>
</evidence>
<feature type="binding site" evidence="13">
    <location>
        <position position="254"/>
    </location>
    <ligand>
        <name>sn-glycerol 3-phosphate</name>
        <dbReference type="ChEBI" id="CHEBI:57597"/>
    </ligand>
</feature>
<keyword evidence="13" id="KW-0963">Cytoplasm</keyword>
<dbReference type="GO" id="GO:0046168">
    <property type="term" value="P:glycerol-3-phosphate catabolic process"/>
    <property type="evidence" value="ECO:0007669"/>
    <property type="project" value="InterPro"/>
</dbReference>
<name>A0A516X2Z7_9ACTN</name>
<evidence type="ECO:0000259" key="18">
    <source>
        <dbReference type="Pfam" id="PF01210"/>
    </source>
</evidence>
<feature type="binding site" evidence="15">
    <location>
        <position position="108"/>
    </location>
    <ligand>
        <name>substrate</name>
    </ligand>
</feature>
<keyword evidence="3 13" id="KW-0521">NADP</keyword>
<feature type="active site" description="Proton acceptor" evidence="13 14">
    <location>
        <position position="191"/>
    </location>
</feature>
<evidence type="ECO:0000313" key="20">
    <source>
        <dbReference type="EMBL" id="QDQ97011.1"/>
    </source>
</evidence>
<feature type="binding site" evidence="13">
    <location>
        <position position="255"/>
    </location>
    <ligand>
        <name>NADPH</name>
        <dbReference type="ChEBI" id="CHEBI:57783"/>
    </ligand>
</feature>
<feature type="binding site" evidence="13">
    <location>
        <position position="108"/>
    </location>
    <ligand>
        <name>NADPH</name>
        <dbReference type="ChEBI" id="CHEBI:57783"/>
    </ligand>
</feature>
<feature type="domain" description="Glycerol-3-phosphate dehydrogenase NAD-dependent C-terminal" evidence="19">
    <location>
        <begin position="180"/>
        <end position="319"/>
    </location>
</feature>
<keyword evidence="13" id="KW-0547">Nucleotide-binding</keyword>
<evidence type="ECO:0000256" key="1">
    <source>
        <dbReference type="ARBA" id="ARBA00011009"/>
    </source>
</evidence>
<dbReference type="EMBL" id="CP041765">
    <property type="protein sequence ID" value="QDQ97011.1"/>
    <property type="molecule type" value="Genomic_DNA"/>
</dbReference>
<feature type="binding site" evidence="16">
    <location>
        <position position="255"/>
    </location>
    <ligand>
        <name>NAD(+)</name>
        <dbReference type="ChEBI" id="CHEBI:57540"/>
    </ligand>
</feature>
<dbReference type="GO" id="GO:0008654">
    <property type="term" value="P:phospholipid biosynthetic process"/>
    <property type="evidence" value="ECO:0007669"/>
    <property type="project" value="UniProtKB-KW"/>
</dbReference>
<feature type="binding site" evidence="13">
    <location>
        <position position="34"/>
    </location>
    <ligand>
        <name>NADPH</name>
        <dbReference type="ChEBI" id="CHEBI:57783"/>
    </ligand>
</feature>
<protein>
    <recommendedName>
        <fullName evidence="11 13">Glycerol-3-phosphate dehydrogenase [NAD(P)+]</fullName>
        <ecNumber evidence="10 13">1.1.1.94</ecNumber>
    </recommendedName>
    <alternativeName>
        <fullName evidence="13">NAD(P)(+)-dependent glycerol-3-phosphate dehydrogenase</fullName>
    </alternativeName>
    <alternativeName>
        <fullName evidence="12 13">NAD(P)H-dependent dihydroxyacetone-phosphate reductase</fullName>
    </alternativeName>
</protein>
<feature type="domain" description="Glycerol-3-phosphate dehydrogenase NAD-dependent N-terminal" evidence="18">
    <location>
        <begin position="7"/>
        <end position="160"/>
    </location>
</feature>
<feature type="binding site" evidence="13">
    <location>
        <position position="108"/>
    </location>
    <ligand>
        <name>sn-glycerol 3-phosphate</name>
        <dbReference type="ChEBI" id="CHEBI:57597"/>
    </ligand>
</feature>
<feature type="binding site" evidence="13">
    <location>
        <position position="281"/>
    </location>
    <ligand>
        <name>NADPH</name>
        <dbReference type="ChEBI" id="CHEBI:57783"/>
    </ligand>
</feature>
<dbReference type="OrthoDB" id="9812273at2"/>
<dbReference type="NCBIfam" id="NF000942">
    <property type="entry name" value="PRK00094.1-4"/>
    <property type="match status" value="1"/>
</dbReference>
<feature type="binding site" evidence="13">
    <location>
        <position position="191"/>
    </location>
    <ligand>
        <name>sn-glycerol 3-phosphate</name>
        <dbReference type="ChEBI" id="CHEBI:57597"/>
    </ligand>
</feature>
<sequence length="336" mass="35042">MSRPVRVVVLGSGSWGTTVASLAAHNTRTTLWCRRSEVAEEINSDHRNRQYLGERPLPDALDATDDIEFAASQADVLVVGVPSSAVRATLTEVAPTLRAWVPVLSLVKGLEAGSRMRPTQVVGECLPGHPVGLLAGPNIASEIIDGMAAAAVIATQDEHVATALQPLFAAPRFRVYRNTDVLGCELGGVLKNIVAIAAGMAEGLAVGDNTRAMVLARGLAEMMQLGEAMGADPRTFMGLTGMGDLIATCMSPASRNRRIGEALARGLTVAEAAKELGQVAEGVKTAPIVMQLADEFGIDMPIAAEVEAVVAGRHTPEQAYAGLGTVPPGTDQHESA</sequence>
<keyword evidence="4 13" id="KW-0560">Oxidoreductase</keyword>
<feature type="binding site" evidence="16">
    <location>
        <begin position="11"/>
        <end position="16"/>
    </location>
    <ligand>
        <name>NAD(+)</name>
        <dbReference type="ChEBI" id="CHEBI:57540"/>
    </ligand>
</feature>
<feature type="binding site" evidence="13">
    <location>
        <position position="256"/>
    </location>
    <ligand>
        <name>sn-glycerol 3-phosphate</name>
        <dbReference type="ChEBI" id="CHEBI:57597"/>
    </ligand>
</feature>
<evidence type="ECO:0000256" key="12">
    <source>
        <dbReference type="ARBA" id="ARBA00080511"/>
    </source>
</evidence>
<evidence type="ECO:0000256" key="14">
    <source>
        <dbReference type="PIRSR" id="PIRSR000114-1"/>
    </source>
</evidence>
<dbReference type="InterPro" id="IPR006109">
    <property type="entry name" value="G3P_DH_NAD-dep_C"/>
</dbReference>
<proteinExistence type="inferred from homology"/>
<dbReference type="GO" id="GO:0051287">
    <property type="term" value="F:NAD binding"/>
    <property type="evidence" value="ECO:0007669"/>
    <property type="project" value="InterPro"/>
</dbReference>
<evidence type="ECO:0000256" key="4">
    <source>
        <dbReference type="ARBA" id="ARBA00023002"/>
    </source>
</evidence>
<comment type="pathway">
    <text evidence="13">Membrane lipid metabolism; glycerophospholipid metabolism.</text>
</comment>
<dbReference type="InterPro" id="IPR013328">
    <property type="entry name" value="6PGD_dom2"/>
</dbReference>
<reference evidence="20 21" key="2">
    <citation type="submission" date="2019-07" db="EMBL/GenBank/DDBJ databases">
        <authorList>
            <person name="Huang Y."/>
        </authorList>
    </citation>
    <scope>NUCLEOTIDE SEQUENCE [LARGE SCALE GENOMIC DNA]</scope>
    <source>
        <strain evidence="20 21">HY188</strain>
    </source>
</reference>
<evidence type="ECO:0000256" key="13">
    <source>
        <dbReference type="HAMAP-Rule" id="MF_00394"/>
    </source>
</evidence>
<gene>
    <name evidence="13" type="primary">gpsA</name>
    <name evidence="20" type="ORF">FO059_06270</name>
</gene>
<dbReference type="NCBIfam" id="NF000940">
    <property type="entry name" value="PRK00094.1-2"/>
    <property type="match status" value="1"/>
</dbReference>
<dbReference type="Pfam" id="PF01210">
    <property type="entry name" value="NAD_Gly3P_dh_N"/>
    <property type="match status" value="1"/>
</dbReference>
<evidence type="ECO:0000256" key="6">
    <source>
        <dbReference type="ARBA" id="ARBA00023098"/>
    </source>
</evidence>
<dbReference type="GO" id="GO:0046167">
    <property type="term" value="P:glycerol-3-phosphate biosynthetic process"/>
    <property type="evidence" value="ECO:0007669"/>
    <property type="project" value="UniProtKB-UniRule"/>
</dbReference>
<dbReference type="AlphaFoldDB" id="A0A516X2Z7"/>
<dbReference type="FunFam" id="1.10.1040.10:FF:000001">
    <property type="entry name" value="Glycerol-3-phosphate dehydrogenase [NAD(P)+]"/>
    <property type="match status" value="1"/>
</dbReference>
<reference evidence="20 21" key="1">
    <citation type="submission" date="2019-07" db="EMBL/GenBank/DDBJ databases">
        <title>Tomitella cavernea sp. nov., an actinomycete isolated from soil.</title>
        <authorList>
            <person name="Cheng J."/>
        </authorList>
    </citation>
    <scope>NUCLEOTIDE SEQUENCE [LARGE SCALE GENOMIC DNA]</scope>
    <source>
        <strain evidence="20 21">HY188</strain>
    </source>
</reference>
<feature type="binding site" evidence="13">
    <location>
        <position position="35"/>
    </location>
    <ligand>
        <name>NADPH</name>
        <dbReference type="ChEBI" id="CHEBI:57783"/>
    </ligand>
</feature>
<dbReference type="FunFam" id="3.40.50.720:FF:000019">
    <property type="entry name" value="Glycerol-3-phosphate dehydrogenase [NAD(P)+]"/>
    <property type="match status" value="1"/>
</dbReference>
<dbReference type="KEGG" id="toy:FO059_06270"/>
<dbReference type="PROSITE" id="PS00957">
    <property type="entry name" value="NAD_G3PDH"/>
    <property type="match status" value="1"/>
</dbReference>
<feature type="binding site" evidence="13">
    <location>
        <position position="14"/>
    </location>
    <ligand>
        <name>NADPH</name>
        <dbReference type="ChEBI" id="CHEBI:57783"/>
    </ligand>
</feature>
<comment type="catalytic activity">
    <reaction evidence="13">
        <text>sn-glycerol 3-phosphate + NAD(+) = dihydroxyacetone phosphate + NADH + H(+)</text>
        <dbReference type="Rhea" id="RHEA:11092"/>
        <dbReference type="ChEBI" id="CHEBI:15378"/>
        <dbReference type="ChEBI" id="CHEBI:57540"/>
        <dbReference type="ChEBI" id="CHEBI:57597"/>
        <dbReference type="ChEBI" id="CHEBI:57642"/>
        <dbReference type="ChEBI" id="CHEBI:57945"/>
        <dbReference type="EC" id="1.1.1.94"/>
    </reaction>
</comment>
<feature type="binding site" evidence="13">
    <location>
        <position position="279"/>
    </location>
    <ligand>
        <name>NADPH</name>
        <dbReference type="ChEBI" id="CHEBI:57783"/>
    </ligand>
</feature>
<dbReference type="Gene3D" id="1.10.1040.10">
    <property type="entry name" value="N-(1-d-carboxylethyl)-l-norvaline Dehydrogenase, domain 2"/>
    <property type="match status" value="1"/>
</dbReference>
<feature type="binding site" evidence="13">
    <location>
        <position position="244"/>
    </location>
    <ligand>
        <name>sn-glycerol 3-phosphate</name>
        <dbReference type="ChEBI" id="CHEBI:57597"/>
    </ligand>
</feature>
<evidence type="ECO:0000256" key="9">
    <source>
        <dbReference type="ARBA" id="ARBA00052716"/>
    </source>
</evidence>
<evidence type="ECO:0000256" key="2">
    <source>
        <dbReference type="ARBA" id="ARBA00022516"/>
    </source>
</evidence>
<evidence type="ECO:0000256" key="7">
    <source>
        <dbReference type="ARBA" id="ARBA00023209"/>
    </source>
</evidence>
<keyword evidence="5 13" id="KW-0520">NAD</keyword>
<dbReference type="GO" id="GO:0006650">
    <property type="term" value="P:glycerophospholipid metabolic process"/>
    <property type="evidence" value="ECO:0007669"/>
    <property type="project" value="UniProtKB-UniRule"/>
</dbReference>
<evidence type="ECO:0000256" key="3">
    <source>
        <dbReference type="ARBA" id="ARBA00022857"/>
    </source>
</evidence>
<dbReference type="Pfam" id="PF07479">
    <property type="entry name" value="NAD_Gly3P_dh_C"/>
    <property type="match status" value="1"/>
</dbReference>
<dbReference type="SUPFAM" id="SSF48179">
    <property type="entry name" value="6-phosphogluconate dehydrogenase C-terminal domain-like"/>
    <property type="match status" value="1"/>
</dbReference>
<dbReference type="InterPro" id="IPR008927">
    <property type="entry name" value="6-PGluconate_DH-like_C_sf"/>
</dbReference>
<comment type="subcellular location">
    <subcellularLocation>
        <location evidence="13">Cytoplasm</location>
    </subcellularLocation>
</comment>
<feature type="binding site" evidence="13">
    <location>
        <position position="140"/>
    </location>
    <ligand>
        <name>NADPH</name>
        <dbReference type="ChEBI" id="CHEBI:57783"/>
    </ligand>
</feature>
<feature type="binding site" evidence="13">
    <location>
        <position position="51"/>
    </location>
    <ligand>
        <name>NADPH</name>
        <dbReference type="ChEBI" id="CHEBI:57783"/>
    </ligand>
</feature>
<dbReference type="Proteomes" id="UP000317344">
    <property type="component" value="Chromosome"/>
</dbReference>
<keyword evidence="2 13" id="KW-0444">Lipid biosynthesis</keyword>
<dbReference type="Gene3D" id="3.40.50.720">
    <property type="entry name" value="NAD(P)-binding Rossmann-like Domain"/>
    <property type="match status" value="1"/>
</dbReference>
<comment type="function">
    <text evidence="13">Catalyzes the reduction of the glycolytic intermediate dihydroxyacetone phosphate (DHAP) to sn-glycerol 3-phosphate (G3P), the key precursor for phospholipid synthesis.</text>
</comment>
<dbReference type="InterPro" id="IPR011128">
    <property type="entry name" value="G3P_DH_NAD-dep_N"/>
</dbReference>
<dbReference type="PIRSF" id="PIRSF000114">
    <property type="entry name" value="Glycerol-3-P_dh"/>
    <property type="match status" value="1"/>
</dbReference>
<feature type="binding site" evidence="13">
    <location>
        <position position="255"/>
    </location>
    <ligand>
        <name>sn-glycerol 3-phosphate</name>
        <dbReference type="ChEBI" id="CHEBI:57597"/>
    </ligand>
</feature>
<evidence type="ECO:0000256" key="17">
    <source>
        <dbReference type="RuleBase" id="RU000437"/>
    </source>
</evidence>
<accession>A0A516X2Z7</accession>
<dbReference type="SUPFAM" id="SSF51735">
    <property type="entry name" value="NAD(P)-binding Rossmann-fold domains"/>
    <property type="match status" value="1"/>
</dbReference>
<comment type="similarity">
    <text evidence="1 13 17">Belongs to the NAD-dependent glycerol-3-phosphate dehydrogenase family.</text>
</comment>
<keyword evidence="21" id="KW-1185">Reference proteome</keyword>
<evidence type="ECO:0000256" key="16">
    <source>
        <dbReference type="PIRSR" id="PIRSR000114-3"/>
    </source>
</evidence>